<dbReference type="InterPro" id="IPR007709">
    <property type="entry name" value="N-FG_amidohydro"/>
</dbReference>
<dbReference type="AlphaFoldDB" id="A0A1F6GV14"/>
<dbReference type="SUPFAM" id="SSF53187">
    <property type="entry name" value="Zn-dependent exopeptidases"/>
    <property type="match status" value="1"/>
</dbReference>
<evidence type="ECO:0000313" key="2">
    <source>
        <dbReference type="Proteomes" id="UP000177583"/>
    </source>
</evidence>
<evidence type="ECO:0008006" key="3">
    <source>
        <dbReference type="Google" id="ProtNLM"/>
    </source>
</evidence>
<dbReference type="Gene3D" id="3.40.630.40">
    <property type="entry name" value="Zn-dependent exopeptidases"/>
    <property type="match status" value="1"/>
</dbReference>
<dbReference type="EMBL" id="MFNF01000027">
    <property type="protein sequence ID" value="OGH01934.1"/>
    <property type="molecule type" value="Genomic_DNA"/>
</dbReference>
<organism evidence="1 2">
    <name type="scientific">Candidatus Lambdaproteobacteria bacterium RIFOXYD2_FULL_56_26</name>
    <dbReference type="NCBI Taxonomy" id="1817773"/>
    <lineage>
        <taxon>Bacteria</taxon>
        <taxon>Pseudomonadati</taxon>
        <taxon>Pseudomonadota</taxon>
        <taxon>Candidatus Lambdaproteobacteria</taxon>
    </lineage>
</organism>
<sequence length="239" mass="26506">MNLLLSCEHGGNRVPPGLVGYFDGPTLALLETHRGYDPGALGLALGLKAALGAPLFYSKTSRLVVDLNRDGKSPEVFGPSFLAPTCPSELRPKLLARYHRPYREKVAQEVAALVAQGPLLHLSVHSFTPVWQGQARKTQVGLLFDPKRQAESVLAGLWRQALKARLEGYEVHLNRPYKGTSDGLTRTLRRLHPDPGYLGLELEVRNDLLTDPRHKGEWIEVVSQTLAQTLALWEKQELP</sequence>
<comment type="caution">
    <text evidence="1">The sequence shown here is derived from an EMBL/GenBank/DDBJ whole genome shotgun (WGS) entry which is preliminary data.</text>
</comment>
<accession>A0A1F6GV14</accession>
<evidence type="ECO:0000313" key="1">
    <source>
        <dbReference type="EMBL" id="OGH01934.1"/>
    </source>
</evidence>
<reference evidence="1 2" key="1">
    <citation type="journal article" date="2016" name="Nat. Commun.">
        <title>Thousands of microbial genomes shed light on interconnected biogeochemical processes in an aquifer system.</title>
        <authorList>
            <person name="Anantharaman K."/>
            <person name="Brown C.T."/>
            <person name="Hug L.A."/>
            <person name="Sharon I."/>
            <person name="Castelle C.J."/>
            <person name="Probst A.J."/>
            <person name="Thomas B.C."/>
            <person name="Singh A."/>
            <person name="Wilkins M.J."/>
            <person name="Karaoz U."/>
            <person name="Brodie E.L."/>
            <person name="Williams K.H."/>
            <person name="Hubbard S.S."/>
            <person name="Banfield J.F."/>
        </authorList>
    </citation>
    <scope>NUCLEOTIDE SEQUENCE [LARGE SCALE GENOMIC DNA]</scope>
</reference>
<dbReference type="Pfam" id="PF05013">
    <property type="entry name" value="FGase"/>
    <property type="match status" value="1"/>
</dbReference>
<dbReference type="Proteomes" id="UP000177583">
    <property type="component" value="Unassembled WGS sequence"/>
</dbReference>
<proteinExistence type="predicted"/>
<name>A0A1F6GV14_9PROT</name>
<protein>
    <recommendedName>
        <fullName evidence="3">N-formylglutamate amidohydrolase</fullName>
    </recommendedName>
</protein>
<gene>
    <name evidence="1" type="ORF">A2557_05010</name>
</gene>